<feature type="chain" id="PRO_5046572672" description="NlpC/P60 domain-containing protein" evidence="5">
    <location>
        <begin position="18"/>
        <end position="399"/>
    </location>
</feature>
<dbReference type="InterPro" id="IPR051202">
    <property type="entry name" value="Peptidase_C40"/>
</dbReference>
<name>A0ABP9VTP7_9BACT</name>
<reference evidence="7 8" key="1">
    <citation type="submission" date="2024-02" db="EMBL/GenBank/DDBJ databases">
        <title>Rhodopirellula caenicola NBRC 110016.</title>
        <authorList>
            <person name="Ichikawa N."/>
            <person name="Katano-Makiyama Y."/>
            <person name="Hidaka K."/>
        </authorList>
    </citation>
    <scope>NUCLEOTIDE SEQUENCE [LARGE SCALE GENOMIC DNA]</scope>
    <source>
        <strain evidence="7 8">NBRC 110016</strain>
    </source>
</reference>
<evidence type="ECO:0000313" key="8">
    <source>
        <dbReference type="Proteomes" id="UP001416858"/>
    </source>
</evidence>
<dbReference type="Gene3D" id="2.30.30.40">
    <property type="entry name" value="SH3 Domains"/>
    <property type="match status" value="2"/>
</dbReference>
<dbReference type="SUPFAM" id="SSF54001">
    <property type="entry name" value="Cysteine proteinases"/>
    <property type="match status" value="1"/>
</dbReference>
<sequence length="399" mass="44274">MIVLLPLLFACAFASPATPTLSELNELLDSLRATHAPDSRIELWDVQVHASQRGLRVQGNLLSQETFDAVSQSLQRQYPEVVNQLVLLPEKETGSIVNALVNNSVIHLRREPSSTKELVTQALLGTPVRILKSERGKSLIQVPDGYIGWVNNAEVQRVNQQELTAYRDSEKVIYTVQSGRSYSAPNVESLPVSDLVMGNIVRKVSEQAGFTQVLYPDGRRGWVESRELISAEAIFHQTTVQDSLVRTALKFHGIPYLWGGTSSKNIDCSGLICNVYFMNGMLLPRDANMQAMVGRELTTDFVSDALEPGDLLFFGRKASAAAKEKVTHVAMYIGGGEYIHSAGYRERVSINSMDSTQPNFIESYPAIFVKAVRIVGEPFEGFQSTAENAFYNEIIRSRE</sequence>
<keyword evidence="3" id="KW-0378">Hydrolase</keyword>
<dbReference type="PROSITE" id="PS51935">
    <property type="entry name" value="NLPC_P60"/>
    <property type="match status" value="1"/>
</dbReference>
<keyword evidence="5" id="KW-0732">Signal</keyword>
<proteinExistence type="inferred from homology"/>
<dbReference type="RefSeq" id="WP_345685305.1">
    <property type="nucleotide sequence ID" value="NZ_BAABRO010000010.1"/>
</dbReference>
<accession>A0ABP9VTP7</accession>
<dbReference type="Proteomes" id="UP001416858">
    <property type="component" value="Unassembled WGS sequence"/>
</dbReference>
<protein>
    <recommendedName>
        <fullName evidence="6">NlpC/P60 domain-containing protein</fullName>
    </recommendedName>
</protein>
<keyword evidence="2" id="KW-0645">Protease</keyword>
<dbReference type="PANTHER" id="PTHR47053">
    <property type="entry name" value="MUREIN DD-ENDOPEPTIDASE MEPH-RELATED"/>
    <property type="match status" value="1"/>
</dbReference>
<feature type="domain" description="NlpC/P60" evidence="6">
    <location>
        <begin position="238"/>
        <end position="375"/>
    </location>
</feature>
<feature type="signal peptide" evidence="5">
    <location>
        <begin position="1"/>
        <end position="17"/>
    </location>
</feature>
<organism evidence="7 8">
    <name type="scientific">Novipirellula caenicola</name>
    <dbReference type="NCBI Taxonomy" id="1536901"/>
    <lineage>
        <taxon>Bacteria</taxon>
        <taxon>Pseudomonadati</taxon>
        <taxon>Planctomycetota</taxon>
        <taxon>Planctomycetia</taxon>
        <taxon>Pirellulales</taxon>
        <taxon>Pirellulaceae</taxon>
        <taxon>Novipirellula</taxon>
    </lineage>
</organism>
<dbReference type="Pfam" id="PF18348">
    <property type="entry name" value="SH3_16"/>
    <property type="match status" value="1"/>
</dbReference>
<keyword evidence="4" id="KW-0788">Thiol protease</keyword>
<dbReference type="InterPro" id="IPR038765">
    <property type="entry name" value="Papain-like_cys_pep_sf"/>
</dbReference>
<evidence type="ECO:0000313" key="7">
    <source>
        <dbReference type="EMBL" id="GAA5508524.1"/>
    </source>
</evidence>
<dbReference type="PANTHER" id="PTHR47053:SF1">
    <property type="entry name" value="MUREIN DD-ENDOPEPTIDASE MEPH-RELATED"/>
    <property type="match status" value="1"/>
</dbReference>
<dbReference type="EMBL" id="BAABRO010000010">
    <property type="protein sequence ID" value="GAA5508524.1"/>
    <property type="molecule type" value="Genomic_DNA"/>
</dbReference>
<evidence type="ECO:0000256" key="1">
    <source>
        <dbReference type="ARBA" id="ARBA00007074"/>
    </source>
</evidence>
<dbReference type="InterPro" id="IPR000064">
    <property type="entry name" value="NLP_P60_dom"/>
</dbReference>
<dbReference type="InterPro" id="IPR041382">
    <property type="entry name" value="SH3_16"/>
</dbReference>
<evidence type="ECO:0000256" key="5">
    <source>
        <dbReference type="SAM" id="SignalP"/>
    </source>
</evidence>
<comment type="caution">
    <text evidence="7">The sequence shown here is derived from an EMBL/GenBank/DDBJ whole genome shotgun (WGS) entry which is preliminary data.</text>
</comment>
<dbReference type="Pfam" id="PF00877">
    <property type="entry name" value="NLPC_P60"/>
    <property type="match status" value="1"/>
</dbReference>
<keyword evidence="8" id="KW-1185">Reference proteome</keyword>
<evidence type="ECO:0000256" key="3">
    <source>
        <dbReference type="ARBA" id="ARBA00022801"/>
    </source>
</evidence>
<comment type="similarity">
    <text evidence="1">Belongs to the peptidase C40 family.</text>
</comment>
<evidence type="ECO:0000256" key="4">
    <source>
        <dbReference type="ARBA" id="ARBA00022807"/>
    </source>
</evidence>
<dbReference type="Gene3D" id="3.90.1720.10">
    <property type="entry name" value="endopeptidase domain like (from Nostoc punctiforme)"/>
    <property type="match status" value="1"/>
</dbReference>
<evidence type="ECO:0000256" key="2">
    <source>
        <dbReference type="ARBA" id="ARBA00022670"/>
    </source>
</evidence>
<gene>
    <name evidence="7" type="ORF">Rcae01_03990</name>
</gene>
<evidence type="ECO:0000259" key="6">
    <source>
        <dbReference type="PROSITE" id="PS51935"/>
    </source>
</evidence>